<dbReference type="PROSITE" id="PS51677">
    <property type="entry name" value="NODB"/>
    <property type="match status" value="1"/>
</dbReference>
<feature type="domain" description="NodB homology" evidence="3">
    <location>
        <begin position="250"/>
        <end position="430"/>
    </location>
</feature>
<comment type="caution">
    <text evidence="4">The sequence shown here is derived from an EMBL/GenBank/DDBJ whole genome shotgun (WGS) entry which is preliminary data.</text>
</comment>
<dbReference type="CDD" id="cd10917">
    <property type="entry name" value="CE4_NodB_like_6s_7s"/>
    <property type="match status" value="1"/>
</dbReference>
<dbReference type="PANTHER" id="PTHR10587">
    <property type="entry name" value="GLYCOSYL TRANSFERASE-RELATED"/>
    <property type="match status" value="1"/>
</dbReference>
<gene>
    <name evidence="4" type="ORF">ACFPOG_14075</name>
</gene>
<dbReference type="PANTHER" id="PTHR10587:SF133">
    <property type="entry name" value="CHITIN DEACETYLASE 1-RELATED"/>
    <property type="match status" value="1"/>
</dbReference>
<reference evidence="5" key="1">
    <citation type="journal article" date="2019" name="Int. J. Syst. Evol. Microbiol.">
        <title>The Global Catalogue of Microorganisms (GCM) 10K type strain sequencing project: providing services to taxonomists for standard genome sequencing and annotation.</title>
        <authorList>
            <consortium name="The Broad Institute Genomics Platform"/>
            <consortium name="The Broad Institute Genome Sequencing Center for Infectious Disease"/>
            <person name="Wu L."/>
            <person name="Ma J."/>
        </authorList>
    </citation>
    <scope>NUCLEOTIDE SEQUENCE [LARGE SCALE GENOMIC DNA]</scope>
    <source>
        <strain evidence="5">KACC 11904</strain>
    </source>
</reference>
<dbReference type="Proteomes" id="UP001596044">
    <property type="component" value="Unassembled WGS sequence"/>
</dbReference>
<dbReference type="CDD" id="cd00761">
    <property type="entry name" value="Glyco_tranf_GTA_type"/>
    <property type="match status" value="1"/>
</dbReference>
<dbReference type="Gene3D" id="3.20.20.370">
    <property type="entry name" value="Glycoside hydrolase/deacetylase"/>
    <property type="match status" value="1"/>
</dbReference>
<evidence type="ECO:0000313" key="4">
    <source>
        <dbReference type="EMBL" id="MFC5449392.1"/>
    </source>
</evidence>
<keyword evidence="2" id="KW-0378">Hydrolase</keyword>
<dbReference type="InterPro" id="IPR002509">
    <property type="entry name" value="NODB_dom"/>
</dbReference>
<dbReference type="InterPro" id="IPR011330">
    <property type="entry name" value="Glyco_hydro/deAcase_b/a-brl"/>
</dbReference>
<dbReference type="Gene3D" id="3.90.550.10">
    <property type="entry name" value="Spore Coat Polysaccharide Biosynthesis Protein SpsA, Chain A"/>
    <property type="match status" value="1"/>
</dbReference>
<organism evidence="4 5">
    <name type="scientific">Paenibacillus aestuarii</name>
    <dbReference type="NCBI Taxonomy" id="516965"/>
    <lineage>
        <taxon>Bacteria</taxon>
        <taxon>Bacillati</taxon>
        <taxon>Bacillota</taxon>
        <taxon>Bacilli</taxon>
        <taxon>Bacillales</taxon>
        <taxon>Paenibacillaceae</taxon>
        <taxon>Paenibacillus</taxon>
    </lineage>
</organism>
<protein>
    <submittedName>
        <fullName evidence="4">Polysaccharide deacetylase family protein</fullName>
    </submittedName>
</protein>
<keyword evidence="1" id="KW-0479">Metal-binding</keyword>
<accession>A0ABW0K9C5</accession>
<evidence type="ECO:0000259" key="3">
    <source>
        <dbReference type="PROSITE" id="PS51677"/>
    </source>
</evidence>
<dbReference type="SUPFAM" id="SSF53448">
    <property type="entry name" value="Nucleotide-diphospho-sugar transferases"/>
    <property type="match status" value="1"/>
</dbReference>
<dbReference type="EMBL" id="JBHSMJ010000018">
    <property type="protein sequence ID" value="MFC5449392.1"/>
    <property type="molecule type" value="Genomic_DNA"/>
</dbReference>
<sequence length="442" mass="51634">MISVICCTMRDEFIDNVFENYLKQRLREKELMIILNQSSMDLKKWREKAAPHPDISVYQLSENKTLGECLNFGIKLCKHDIIAKMDDDDYYGPNYLANQLRMMNKMNADVVCKRTVYMFFENKKKIGLHLANEDKNTFVKRAGGVKGSTLVIKKYAWERINFLHVNIGEDFEFIKRCIWQGYNIYVTDENDYVCLRRWRGNHTWKINNQALIQQSKILGDAKSIMEFIVNKKKEKGRVVPPIYNCSLQSRHIALTFDDGPDPVHTPIILDLLRQYDAKATFFVVGEQLERHPELARRIVDEGHEIGNHSFYHPYLTKLTSSEIYKELIDTELLIRRITGKRTRLFRLPYLEKNPKVMQIVNELGYKPIMCSIDTYDYEAVGFRDIVKSVMTSSKRGEIVLFHDSGGDQSETVKAVGLVLKKLRNQGYRCVSVSRLLDIYRKQ</sequence>
<evidence type="ECO:0000313" key="5">
    <source>
        <dbReference type="Proteomes" id="UP001596044"/>
    </source>
</evidence>
<dbReference type="Pfam" id="PF00535">
    <property type="entry name" value="Glycos_transf_2"/>
    <property type="match status" value="1"/>
</dbReference>
<dbReference type="RefSeq" id="WP_270879783.1">
    <property type="nucleotide sequence ID" value="NZ_JAQFVF010000026.1"/>
</dbReference>
<evidence type="ECO:0000256" key="2">
    <source>
        <dbReference type="ARBA" id="ARBA00022801"/>
    </source>
</evidence>
<name>A0ABW0K9C5_9BACL</name>
<dbReference type="InterPro" id="IPR029044">
    <property type="entry name" value="Nucleotide-diphossugar_trans"/>
</dbReference>
<evidence type="ECO:0000256" key="1">
    <source>
        <dbReference type="ARBA" id="ARBA00022723"/>
    </source>
</evidence>
<keyword evidence="5" id="KW-1185">Reference proteome</keyword>
<dbReference type="InterPro" id="IPR001173">
    <property type="entry name" value="Glyco_trans_2-like"/>
</dbReference>
<dbReference type="Pfam" id="PF01522">
    <property type="entry name" value="Polysacc_deac_1"/>
    <property type="match status" value="1"/>
</dbReference>
<dbReference type="InterPro" id="IPR050248">
    <property type="entry name" value="Polysacc_deacetylase_ArnD"/>
</dbReference>
<dbReference type="SUPFAM" id="SSF88713">
    <property type="entry name" value="Glycoside hydrolase/deacetylase"/>
    <property type="match status" value="1"/>
</dbReference>
<proteinExistence type="predicted"/>